<protein>
    <submittedName>
        <fullName evidence="6">GntR family transcriptional regulator</fullName>
    </submittedName>
</protein>
<gene>
    <name evidence="6" type="ORF">GCM10023165_44060</name>
</gene>
<dbReference type="PROSITE" id="PS50949">
    <property type="entry name" value="HTH_GNTR"/>
    <property type="match status" value="1"/>
</dbReference>
<dbReference type="Gene3D" id="1.10.10.10">
    <property type="entry name" value="Winged helix-like DNA-binding domain superfamily/Winged helix DNA-binding domain"/>
    <property type="match status" value="1"/>
</dbReference>
<dbReference type="EMBL" id="BAABGJ010000079">
    <property type="protein sequence ID" value="GAA4353670.1"/>
    <property type="molecule type" value="Genomic_DNA"/>
</dbReference>
<evidence type="ECO:0000256" key="1">
    <source>
        <dbReference type="ARBA" id="ARBA00023015"/>
    </source>
</evidence>
<accession>A0ABP8I8V8</accession>
<dbReference type="InterPro" id="IPR036390">
    <property type="entry name" value="WH_DNA-bd_sf"/>
</dbReference>
<dbReference type="SUPFAM" id="SSF48008">
    <property type="entry name" value="GntR ligand-binding domain-like"/>
    <property type="match status" value="1"/>
</dbReference>
<feature type="region of interest" description="Disordered" evidence="4">
    <location>
        <begin position="231"/>
        <end position="279"/>
    </location>
</feature>
<feature type="compositionally biased region" description="Low complexity" evidence="4">
    <location>
        <begin position="234"/>
        <end position="245"/>
    </location>
</feature>
<evidence type="ECO:0000256" key="4">
    <source>
        <dbReference type="SAM" id="MobiDB-lite"/>
    </source>
</evidence>
<keyword evidence="1" id="KW-0805">Transcription regulation</keyword>
<evidence type="ECO:0000313" key="7">
    <source>
        <dbReference type="Proteomes" id="UP001500975"/>
    </source>
</evidence>
<keyword evidence="7" id="KW-1185">Reference proteome</keyword>
<evidence type="ECO:0000259" key="5">
    <source>
        <dbReference type="PROSITE" id="PS50949"/>
    </source>
</evidence>
<dbReference type="SUPFAM" id="SSF46785">
    <property type="entry name" value="Winged helix' DNA-binding domain"/>
    <property type="match status" value="1"/>
</dbReference>
<dbReference type="InterPro" id="IPR008920">
    <property type="entry name" value="TF_FadR/GntR_C"/>
</dbReference>
<proteinExistence type="predicted"/>
<feature type="compositionally biased region" description="Basic residues" evidence="4">
    <location>
        <begin position="267"/>
        <end position="279"/>
    </location>
</feature>
<dbReference type="SMART" id="SM00345">
    <property type="entry name" value="HTH_GNTR"/>
    <property type="match status" value="1"/>
</dbReference>
<reference evidence="7" key="1">
    <citation type="journal article" date="2019" name="Int. J. Syst. Evol. Microbiol.">
        <title>The Global Catalogue of Microorganisms (GCM) 10K type strain sequencing project: providing services to taxonomists for standard genome sequencing and annotation.</title>
        <authorList>
            <consortium name="The Broad Institute Genomics Platform"/>
            <consortium name="The Broad Institute Genome Sequencing Center for Infectious Disease"/>
            <person name="Wu L."/>
            <person name="Ma J."/>
        </authorList>
    </citation>
    <scope>NUCLEOTIDE SEQUENCE [LARGE SCALE GENOMIC DNA]</scope>
    <source>
        <strain evidence="7">JCM 17804</strain>
    </source>
</reference>
<keyword evidence="3" id="KW-0804">Transcription</keyword>
<keyword evidence="2" id="KW-0238">DNA-binding</keyword>
<feature type="domain" description="HTH gntR-type" evidence="5">
    <location>
        <begin position="22"/>
        <end position="89"/>
    </location>
</feature>
<dbReference type="Gene3D" id="1.20.120.530">
    <property type="entry name" value="GntR ligand-binding domain-like"/>
    <property type="match status" value="1"/>
</dbReference>
<dbReference type="Proteomes" id="UP001500975">
    <property type="component" value="Unassembled WGS sequence"/>
</dbReference>
<comment type="caution">
    <text evidence="6">The sequence shown here is derived from an EMBL/GenBank/DDBJ whole genome shotgun (WGS) entry which is preliminary data.</text>
</comment>
<dbReference type="InterPro" id="IPR000524">
    <property type="entry name" value="Tscrpt_reg_HTH_GntR"/>
</dbReference>
<dbReference type="SMART" id="SM00895">
    <property type="entry name" value="FCD"/>
    <property type="match status" value="1"/>
</dbReference>
<dbReference type="PANTHER" id="PTHR43537">
    <property type="entry name" value="TRANSCRIPTIONAL REGULATOR, GNTR FAMILY"/>
    <property type="match status" value="1"/>
</dbReference>
<dbReference type="InterPro" id="IPR011711">
    <property type="entry name" value="GntR_C"/>
</dbReference>
<dbReference type="InterPro" id="IPR036388">
    <property type="entry name" value="WH-like_DNA-bd_sf"/>
</dbReference>
<sequence length="279" mass="31105">MYFLERYLLEFEAFLRPKDVGLQLSGSVASHLREQIISGKLKSGEFLRIDSIASDLGVSTTPVREGLLLLQSESFVRLLPRRGFVVNSFSKDDLRDIFWAQAIVGAELAARAALKITKEDLAKLQQLDTEHEKAFKAGDERHVQLGYEFHRFLNLAAGSPRLALLLGSLSRQLPNRFYASIEGQVTDTLKYHPIIIDAIRMKDAEAVRSLMFRHIMHGAEHLIQSLERAGTWGPPTEAANAPVAEPETEEVAEPKVPRVARTAAAKSSRKAKPARAARR</sequence>
<dbReference type="PANTHER" id="PTHR43537:SF24">
    <property type="entry name" value="GLUCONATE OPERON TRANSCRIPTIONAL REPRESSOR"/>
    <property type="match status" value="1"/>
</dbReference>
<dbReference type="Pfam" id="PF00392">
    <property type="entry name" value="GntR"/>
    <property type="match status" value="1"/>
</dbReference>
<evidence type="ECO:0000256" key="2">
    <source>
        <dbReference type="ARBA" id="ARBA00023125"/>
    </source>
</evidence>
<name>A0ABP8I8V8_9BURK</name>
<organism evidence="6 7">
    <name type="scientific">Variovorax defluvii</name>
    <dbReference type="NCBI Taxonomy" id="913761"/>
    <lineage>
        <taxon>Bacteria</taxon>
        <taxon>Pseudomonadati</taxon>
        <taxon>Pseudomonadota</taxon>
        <taxon>Betaproteobacteria</taxon>
        <taxon>Burkholderiales</taxon>
        <taxon>Comamonadaceae</taxon>
        <taxon>Variovorax</taxon>
    </lineage>
</organism>
<evidence type="ECO:0000313" key="6">
    <source>
        <dbReference type="EMBL" id="GAA4353670.1"/>
    </source>
</evidence>
<dbReference type="Pfam" id="PF07729">
    <property type="entry name" value="FCD"/>
    <property type="match status" value="1"/>
</dbReference>
<evidence type="ECO:0000256" key="3">
    <source>
        <dbReference type="ARBA" id="ARBA00023163"/>
    </source>
</evidence>